<dbReference type="AlphaFoldDB" id="A0AAN7NK65"/>
<organism evidence="1 2">
    <name type="scientific">Mycteria americana</name>
    <name type="common">Wood stork</name>
    <dbReference type="NCBI Taxonomy" id="33587"/>
    <lineage>
        <taxon>Eukaryota</taxon>
        <taxon>Metazoa</taxon>
        <taxon>Chordata</taxon>
        <taxon>Craniata</taxon>
        <taxon>Vertebrata</taxon>
        <taxon>Euteleostomi</taxon>
        <taxon>Archelosauria</taxon>
        <taxon>Archosauria</taxon>
        <taxon>Dinosauria</taxon>
        <taxon>Saurischia</taxon>
        <taxon>Theropoda</taxon>
        <taxon>Coelurosauria</taxon>
        <taxon>Aves</taxon>
        <taxon>Neognathae</taxon>
        <taxon>Neoaves</taxon>
        <taxon>Aequornithes</taxon>
        <taxon>Ciconiiformes</taxon>
        <taxon>Ciconiidae</taxon>
        <taxon>Mycteria</taxon>
    </lineage>
</organism>
<accession>A0AAN7NK65</accession>
<gene>
    <name evidence="1" type="ORF">QYF61_003404</name>
</gene>
<sequence>MKMNQGHHKNRRKKRQKPINEMHIVTWLLRCWHNGVSSLELEGKEAKQLGSLSREGDINKAIGKGAQALSLWRQLLSGTKERQVDTMERGIQYLRELAMLEVIYDDPGNKQLSKDPDEVRCTRPMWRKLVRSTPLLHANSLAVMTWKDGEEPTVDELAGQL</sequence>
<dbReference type="GO" id="GO:0009615">
    <property type="term" value="P:response to virus"/>
    <property type="evidence" value="ECO:0007669"/>
    <property type="project" value="TreeGrafter"/>
</dbReference>
<protein>
    <submittedName>
        <fullName evidence="1">Uncharacterized protein</fullName>
    </submittedName>
</protein>
<proteinExistence type="predicted"/>
<comment type="caution">
    <text evidence="1">The sequence shown here is derived from an EMBL/GenBank/DDBJ whole genome shotgun (WGS) entry which is preliminary data.</text>
</comment>
<evidence type="ECO:0000313" key="1">
    <source>
        <dbReference type="EMBL" id="KAK4825909.1"/>
    </source>
</evidence>
<dbReference type="PANTHER" id="PTHR48195:SF2">
    <property type="entry name" value="FRIEND VIRUS SUSCEPTIBILITY PROTEIN 1"/>
    <property type="match status" value="1"/>
</dbReference>
<dbReference type="EMBL" id="JAUNZN010000002">
    <property type="protein sequence ID" value="KAK4825909.1"/>
    <property type="molecule type" value="Genomic_DNA"/>
</dbReference>
<name>A0AAN7NK65_MYCAM</name>
<dbReference type="PANTHER" id="PTHR48195">
    <property type="entry name" value="FRIEND VIRUS SUSCEPTIBILITY PROTEIN 1"/>
    <property type="match status" value="1"/>
</dbReference>
<reference evidence="1 2" key="1">
    <citation type="journal article" date="2023" name="J. Hered.">
        <title>Chromosome-level genome of the wood stork (Mycteria americana) provides insight into avian chromosome evolution.</title>
        <authorList>
            <person name="Flamio R. Jr."/>
            <person name="Ramstad K.M."/>
        </authorList>
    </citation>
    <scope>NUCLEOTIDE SEQUENCE [LARGE SCALE GENOMIC DNA]</scope>
    <source>
        <strain evidence="1">JAX WOST 10</strain>
    </source>
</reference>
<dbReference type="Proteomes" id="UP001333110">
    <property type="component" value="Unassembled WGS sequence"/>
</dbReference>
<dbReference type="GO" id="GO:0005794">
    <property type="term" value="C:Golgi apparatus"/>
    <property type="evidence" value="ECO:0007669"/>
    <property type="project" value="TreeGrafter"/>
</dbReference>
<dbReference type="InterPro" id="IPR053270">
    <property type="entry name" value="Fv1_restriction_factor"/>
</dbReference>
<evidence type="ECO:0000313" key="2">
    <source>
        <dbReference type="Proteomes" id="UP001333110"/>
    </source>
</evidence>
<keyword evidence="2" id="KW-1185">Reference proteome</keyword>